<name>A0A5A9X6T8_9BACT</name>
<organism evidence="2 3">
    <name type="scientific">Oryzomonas rubra</name>
    <dbReference type="NCBI Taxonomy" id="2509454"/>
    <lineage>
        <taxon>Bacteria</taxon>
        <taxon>Pseudomonadati</taxon>
        <taxon>Thermodesulfobacteriota</taxon>
        <taxon>Desulfuromonadia</taxon>
        <taxon>Geobacterales</taxon>
        <taxon>Geobacteraceae</taxon>
        <taxon>Oryzomonas</taxon>
    </lineage>
</organism>
<keyword evidence="3" id="KW-1185">Reference proteome</keyword>
<proteinExistence type="predicted"/>
<protein>
    <submittedName>
        <fullName evidence="2">Uncharacterized protein</fullName>
    </submittedName>
</protein>
<evidence type="ECO:0000313" key="2">
    <source>
        <dbReference type="EMBL" id="KAA0888085.1"/>
    </source>
</evidence>
<feature type="chain" id="PRO_5022796983" evidence="1">
    <location>
        <begin position="20"/>
        <end position="178"/>
    </location>
</feature>
<keyword evidence="1" id="KW-0732">Signal</keyword>
<sequence length="178" mass="19279">MKTLFLTVLIALISAPALAQLQVFANNLEMKNTTKSIAITEKTPRVIPLKNTDDGSGDVIIKITAMSATSTPEPQNADCSTSLRVFPRVLTIKEGEERIVKILASGSGACRLAFETSYFPPTPKRPVHVSIHAIIDVEDTALAAAISHQAGAIIPVYVNKQPQKETTETFRIFLAPPR</sequence>
<comment type="caution">
    <text evidence="2">The sequence shown here is derived from an EMBL/GenBank/DDBJ whole genome shotgun (WGS) entry which is preliminary data.</text>
</comment>
<dbReference type="AlphaFoldDB" id="A0A5A9X6T8"/>
<reference evidence="2 3" key="1">
    <citation type="submission" date="2019-04" db="EMBL/GenBank/DDBJ databases">
        <title>Geobacter ruber sp. nov., ferric-reducing bacteria isolated from paddy soil.</title>
        <authorList>
            <person name="Xu Z."/>
            <person name="Masuda Y."/>
            <person name="Itoh H."/>
            <person name="Senoo K."/>
        </authorList>
    </citation>
    <scope>NUCLEOTIDE SEQUENCE [LARGE SCALE GENOMIC DNA]</scope>
    <source>
        <strain evidence="2 3">Red88</strain>
    </source>
</reference>
<dbReference type="Proteomes" id="UP000324298">
    <property type="component" value="Unassembled WGS sequence"/>
</dbReference>
<evidence type="ECO:0000313" key="3">
    <source>
        <dbReference type="Proteomes" id="UP000324298"/>
    </source>
</evidence>
<accession>A0A5A9X6T8</accession>
<evidence type="ECO:0000256" key="1">
    <source>
        <dbReference type="SAM" id="SignalP"/>
    </source>
</evidence>
<dbReference type="RefSeq" id="WP_149309648.1">
    <property type="nucleotide sequence ID" value="NZ_SRSD01000012.1"/>
</dbReference>
<gene>
    <name evidence="2" type="ORF">ET418_16935</name>
</gene>
<feature type="signal peptide" evidence="1">
    <location>
        <begin position="1"/>
        <end position="19"/>
    </location>
</feature>
<dbReference type="EMBL" id="SRSD01000012">
    <property type="protein sequence ID" value="KAA0888085.1"/>
    <property type="molecule type" value="Genomic_DNA"/>
</dbReference>